<evidence type="ECO:0000256" key="2">
    <source>
        <dbReference type="ARBA" id="ARBA00007965"/>
    </source>
</evidence>
<feature type="compositionally biased region" description="Basic and acidic residues" evidence="7">
    <location>
        <begin position="242"/>
        <end position="258"/>
    </location>
</feature>
<proteinExistence type="inferred from homology"/>
<feature type="transmembrane region" description="Helical" evidence="8">
    <location>
        <begin position="91"/>
        <end position="111"/>
    </location>
</feature>
<name>A0ABP1G5N2_9CHLO</name>
<feature type="transmembrane region" description="Helical" evidence="8">
    <location>
        <begin position="517"/>
        <end position="539"/>
    </location>
</feature>
<dbReference type="PANTHER" id="PTHR10332">
    <property type="entry name" value="EQUILIBRATIVE NUCLEOSIDE TRANSPORTER"/>
    <property type="match status" value="1"/>
</dbReference>
<evidence type="ECO:0000256" key="6">
    <source>
        <dbReference type="ARBA" id="ARBA00023136"/>
    </source>
</evidence>
<dbReference type="InterPro" id="IPR002259">
    <property type="entry name" value="Eqnu_transpt"/>
</dbReference>
<keyword evidence="10" id="KW-1185">Reference proteome</keyword>
<feature type="transmembrane region" description="Helical" evidence="8">
    <location>
        <begin position="486"/>
        <end position="505"/>
    </location>
</feature>
<feature type="compositionally biased region" description="Low complexity" evidence="7">
    <location>
        <begin position="359"/>
        <end position="375"/>
    </location>
</feature>
<dbReference type="EMBL" id="CAXHTA020000017">
    <property type="protein sequence ID" value="CAL5227555.1"/>
    <property type="molecule type" value="Genomic_DNA"/>
</dbReference>
<feature type="transmembrane region" description="Helical" evidence="8">
    <location>
        <begin position="59"/>
        <end position="79"/>
    </location>
</feature>
<evidence type="ECO:0000256" key="5">
    <source>
        <dbReference type="ARBA" id="ARBA00022989"/>
    </source>
</evidence>
<evidence type="ECO:0000313" key="9">
    <source>
        <dbReference type="EMBL" id="CAL5227555.1"/>
    </source>
</evidence>
<comment type="caution">
    <text evidence="9">The sequence shown here is derived from an EMBL/GenBank/DDBJ whole genome shotgun (WGS) entry which is preliminary data.</text>
</comment>
<keyword evidence="5 8" id="KW-1133">Transmembrane helix</keyword>
<evidence type="ECO:0000256" key="8">
    <source>
        <dbReference type="SAM" id="Phobius"/>
    </source>
</evidence>
<dbReference type="Gene3D" id="1.20.1250.20">
    <property type="entry name" value="MFS general substrate transporter like domains"/>
    <property type="match status" value="1"/>
</dbReference>
<keyword evidence="6 8" id="KW-0472">Membrane</keyword>
<evidence type="ECO:0000313" key="10">
    <source>
        <dbReference type="Proteomes" id="UP001497392"/>
    </source>
</evidence>
<comment type="subcellular location">
    <subcellularLocation>
        <location evidence="1">Membrane</location>
        <topology evidence="1">Multi-pass membrane protein</topology>
    </subcellularLocation>
</comment>
<organism evidence="9 10">
    <name type="scientific">Coccomyxa viridis</name>
    <dbReference type="NCBI Taxonomy" id="1274662"/>
    <lineage>
        <taxon>Eukaryota</taxon>
        <taxon>Viridiplantae</taxon>
        <taxon>Chlorophyta</taxon>
        <taxon>core chlorophytes</taxon>
        <taxon>Trebouxiophyceae</taxon>
        <taxon>Trebouxiophyceae incertae sedis</taxon>
        <taxon>Coccomyxaceae</taxon>
        <taxon>Coccomyxa</taxon>
    </lineage>
</organism>
<reference evidence="9 10" key="1">
    <citation type="submission" date="2024-06" db="EMBL/GenBank/DDBJ databases">
        <authorList>
            <person name="Kraege A."/>
            <person name="Thomma B."/>
        </authorList>
    </citation>
    <scope>NUCLEOTIDE SEQUENCE [LARGE SCALE GENOMIC DNA]</scope>
</reference>
<sequence length="581" mass="62191">MGEGGSVGASRKKIKGGKWTVFRFFLVSIAHSIGWFTVSSLLGHYALLYGPQILLFMNIFYYLPSIPLLLFSAFCDDWLDRRFGVPRVILARLLFGLGGCALVCALFPFVVFTARDLLAAIVALGLVSAIAFSASYQLVARFANKNVVSLGLGCVGSGLVVLVLEMAVHMRSHPTQAQLIFLFELTAVCILLGFMASASLLARHWAAIESWSAEEPVQAQADLEEPLHPQAQPLDSTAEGEEGGRHGEHGHEGSWHGLERRRSTPLLLNYAPLDFFEALSEGHAFNGQAITLAGGPGSRSSSLDIARGRSSLDIARGRSRRNSSAGFLRAATEPPTIIEGQPLQLPQKGSAEDSTTGRVSRVSSDAHSSSSVQAAKAAPLASPFGGEAEPWEKAMEAGPGALDQDEDGDSSAGVLGQVVVQCWPVLGAIFFSGTFFVLAFPFFPYVPSDGTFGQELPRVLFFSRLLADVCGRTIPRVKRLAVHSRMTLFGLGCFMTASIPAYLYYIKASPWHSDWAITGYIVVMWVIGGMVNTCSYVVAPTLVEPHHKAAANGLLAITYQTAHCTGLVAAIAIAALVFGGL</sequence>
<evidence type="ECO:0000256" key="7">
    <source>
        <dbReference type="SAM" id="MobiDB-lite"/>
    </source>
</evidence>
<protein>
    <submittedName>
        <fullName evidence="9">G10546 protein</fullName>
    </submittedName>
</protein>
<comment type="similarity">
    <text evidence="2">Belongs to the SLC29A/ENT transporter (TC 2.A.57) family.</text>
</comment>
<evidence type="ECO:0000256" key="3">
    <source>
        <dbReference type="ARBA" id="ARBA00022448"/>
    </source>
</evidence>
<feature type="transmembrane region" description="Helical" evidence="8">
    <location>
        <begin position="147"/>
        <end position="168"/>
    </location>
</feature>
<feature type="region of interest" description="Disordered" evidence="7">
    <location>
        <begin position="314"/>
        <end position="383"/>
    </location>
</feature>
<dbReference type="PANTHER" id="PTHR10332:SF10">
    <property type="entry name" value="EQUILIBRATIVE NUCLEOSIDE TRANSPORTER 4"/>
    <property type="match status" value="1"/>
</dbReference>
<gene>
    <name evidence="9" type="primary">g10546</name>
    <name evidence="9" type="ORF">VP750_LOCUS9461</name>
</gene>
<feature type="transmembrane region" description="Helical" evidence="8">
    <location>
        <begin position="21"/>
        <end position="47"/>
    </location>
</feature>
<dbReference type="SUPFAM" id="SSF103473">
    <property type="entry name" value="MFS general substrate transporter"/>
    <property type="match status" value="1"/>
</dbReference>
<feature type="region of interest" description="Disordered" evidence="7">
    <location>
        <begin position="230"/>
        <end position="258"/>
    </location>
</feature>
<accession>A0ABP1G5N2</accession>
<feature type="transmembrane region" description="Helical" evidence="8">
    <location>
        <begin position="180"/>
        <end position="202"/>
    </location>
</feature>
<dbReference type="Proteomes" id="UP001497392">
    <property type="component" value="Unassembled WGS sequence"/>
</dbReference>
<evidence type="ECO:0000256" key="1">
    <source>
        <dbReference type="ARBA" id="ARBA00004141"/>
    </source>
</evidence>
<keyword evidence="4 8" id="KW-0812">Transmembrane</keyword>
<feature type="transmembrane region" description="Helical" evidence="8">
    <location>
        <begin position="425"/>
        <end position="444"/>
    </location>
</feature>
<keyword evidence="3" id="KW-0813">Transport</keyword>
<feature type="transmembrane region" description="Helical" evidence="8">
    <location>
        <begin position="551"/>
        <end position="578"/>
    </location>
</feature>
<feature type="transmembrane region" description="Helical" evidence="8">
    <location>
        <begin position="117"/>
        <end position="140"/>
    </location>
</feature>
<dbReference type="InterPro" id="IPR036259">
    <property type="entry name" value="MFS_trans_sf"/>
</dbReference>
<evidence type="ECO:0000256" key="4">
    <source>
        <dbReference type="ARBA" id="ARBA00022692"/>
    </source>
</evidence>